<organism evidence="2 3">
    <name type="scientific">Mucilaginibacter terrae</name>
    <dbReference type="NCBI Taxonomy" id="1955052"/>
    <lineage>
        <taxon>Bacteria</taxon>
        <taxon>Pseudomonadati</taxon>
        <taxon>Bacteroidota</taxon>
        <taxon>Sphingobacteriia</taxon>
        <taxon>Sphingobacteriales</taxon>
        <taxon>Sphingobacteriaceae</taxon>
        <taxon>Mucilaginibacter</taxon>
    </lineage>
</organism>
<feature type="transmembrane region" description="Helical" evidence="1">
    <location>
        <begin position="82"/>
        <end position="101"/>
    </location>
</feature>
<feature type="transmembrane region" description="Helical" evidence="1">
    <location>
        <begin position="7"/>
        <end position="26"/>
    </location>
</feature>
<protein>
    <submittedName>
        <fullName evidence="2">Uncharacterized protein</fullName>
    </submittedName>
</protein>
<keyword evidence="1" id="KW-0472">Membrane</keyword>
<proteinExistence type="predicted"/>
<evidence type="ECO:0000313" key="2">
    <source>
        <dbReference type="EMBL" id="MDT3403731.1"/>
    </source>
</evidence>
<evidence type="ECO:0000256" key="1">
    <source>
        <dbReference type="SAM" id="Phobius"/>
    </source>
</evidence>
<feature type="transmembrane region" description="Helical" evidence="1">
    <location>
        <begin position="107"/>
        <end position="131"/>
    </location>
</feature>
<dbReference type="RefSeq" id="WP_311950997.1">
    <property type="nucleotide sequence ID" value="NZ_JAVLVU010000001.1"/>
</dbReference>
<keyword evidence="1" id="KW-1133">Transmembrane helix</keyword>
<comment type="caution">
    <text evidence="2">The sequence shown here is derived from an EMBL/GenBank/DDBJ whole genome shotgun (WGS) entry which is preliminary data.</text>
</comment>
<name>A0ABU3GW92_9SPHI</name>
<evidence type="ECO:0000313" key="3">
    <source>
        <dbReference type="Proteomes" id="UP001258315"/>
    </source>
</evidence>
<dbReference type="Proteomes" id="UP001258315">
    <property type="component" value="Unassembled WGS sequence"/>
</dbReference>
<gene>
    <name evidence="2" type="ORF">QE417_002803</name>
</gene>
<dbReference type="EMBL" id="JAVLVU010000001">
    <property type="protein sequence ID" value="MDT3403731.1"/>
    <property type="molecule type" value="Genomic_DNA"/>
</dbReference>
<sequence length="136" mass="15231">MRNSIYFTIKVFGATIIISPIVLIIWSWISSPLLAAAVDILDLIRYAIPVGIVVFIPSLFIMVIATFFWTQGNGIKATKLRLGILASALVLLPIIIFSSNALLDPKYWISILPLYFTYAFVMITLIIFIPLPKSNR</sequence>
<feature type="transmembrane region" description="Helical" evidence="1">
    <location>
        <begin position="46"/>
        <end position="70"/>
    </location>
</feature>
<keyword evidence="1" id="KW-0812">Transmembrane</keyword>
<accession>A0ABU3GW92</accession>
<keyword evidence="3" id="KW-1185">Reference proteome</keyword>
<reference evidence="3" key="1">
    <citation type="submission" date="2023-07" db="EMBL/GenBank/DDBJ databases">
        <title>Functional and genomic diversity of the sorghum phyllosphere microbiome.</title>
        <authorList>
            <person name="Shade A."/>
        </authorList>
    </citation>
    <scope>NUCLEOTIDE SEQUENCE [LARGE SCALE GENOMIC DNA]</scope>
    <source>
        <strain evidence="3">SORGH_AS_0422</strain>
    </source>
</reference>